<dbReference type="Gene3D" id="3.30.460.10">
    <property type="entry name" value="Beta Polymerase, domain 2"/>
    <property type="match status" value="1"/>
</dbReference>
<accession>A0ABN3V106</accession>
<evidence type="ECO:0000256" key="4">
    <source>
        <dbReference type="ARBA" id="ARBA00022840"/>
    </source>
</evidence>
<keyword evidence="5" id="KW-0173">Coenzyme A biosynthesis</keyword>
<comment type="similarity">
    <text evidence="5">Belongs to the CoaE family.</text>
</comment>
<sequence length="396" mass="43205">MLLLGLSGGIGSGKSTVARRLEELGATIIDSDVLAREVVAPGTDGLAALVERFGPDVLDADGSLDRPAMARKVFGDDEARAALNAIVHPRVAARSDELMAQAAADAIVVRDVPLLVELGFAPQFHLVVIVDAPVEERVRRLVGRGLEESDARARIRAQATDEQRREVADVWLDNSGPVEDVLARVDALWRDRLVPFEDNLRTGSRTPKPSPELTGPDPEWPRAARRLIARIEHVAGDRAVRVDHIGSTSVPGLPARDVIDLQLTVRSLADADALAEPLSRAGFPLVPEIRGDPPHPVAADPEQWAKRFHTAADPGRHADLHVRVEGTAAWRCALLFRDWLRAEDGPREEYLRTKREAARQHPDNDAYTDAKEPWFAAALPRAEQWALSAGWTPPAA</sequence>
<dbReference type="PANTHER" id="PTHR34822">
    <property type="entry name" value="GRPB DOMAIN PROTEIN (AFU_ORTHOLOGUE AFUA_1G01530)"/>
    <property type="match status" value="1"/>
</dbReference>
<dbReference type="PROSITE" id="PS51219">
    <property type="entry name" value="DPCK"/>
    <property type="match status" value="1"/>
</dbReference>
<keyword evidence="5 8" id="KW-0418">Kinase</keyword>
<dbReference type="CDD" id="cd02022">
    <property type="entry name" value="DPCK"/>
    <property type="match status" value="1"/>
</dbReference>
<dbReference type="EC" id="2.7.1.24" evidence="5 6"/>
<name>A0ABN3V106_9PSEU</name>
<dbReference type="SUPFAM" id="SSF52540">
    <property type="entry name" value="P-loop containing nucleoside triphosphate hydrolases"/>
    <property type="match status" value="1"/>
</dbReference>
<evidence type="ECO:0000256" key="6">
    <source>
        <dbReference type="NCBIfam" id="TIGR00152"/>
    </source>
</evidence>
<dbReference type="GO" id="GO:0016301">
    <property type="term" value="F:kinase activity"/>
    <property type="evidence" value="ECO:0007669"/>
    <property type="project" value="UniProtKB-KW"/>
</dbReference>
<evidence type="ECO:0000256" key="5">
    <source>
        <dbReference type="HAMAP-Rule" id="MF_00376"/>
    </source>
</evidence>
<dbReference type="NCBIfam" id="NF002879">
    <property type="entry name" value="PRK03333.1"/>
    <property type="match status" value="1"/>
</dbReference>
<dbReference type="InterPro" id="IPR043519">
    <property type="entry name" value="NT_sf"/>
</dbReference>
<comment type="subcellular location">
    <subcellularLocation>
        <location evidence="5">Cytoplasm</location>
    </subcellularLocation>
</comment>
<comment type="similarity">
    <text evidence="1">In the N-terminal section; belongs to the CoaE family.</text>
</comment>
<evidence type="ECO:0000256" key="1">
    <source>
        <dbReference type="ARBA" id="ARBA00008826"/>
    </source>
</evidence>
<keyword evidence="4 5" id="KW-0067">ATP-binding</keyword>
<protein>
    <recommendedName>
        <fullName evidence="5 6">Dephospho-CoA kinase</fullName>
        <ecNumber evidence="5 6">2.7.1.24</ecNumber>
    </recommendedName>
    <alternativeName>
        <fullName evidence="5">Dephosphocoenzyme A kinase</fullName>
    </alternativeName>
</protein>
<dbReference type="NCBIfam" id="TIGR00152">
    <property type="entry name" value="dephospho-CoA kinase"/>
    <property type="match status" value="1"/>
</dbReference>
<evidence type="ECO:0000313" key="8">
    <source>
        <dbReference type="EMBL" id="GAA2774300.1"/>
    </source>
</evidence>
<dbReference type="HAMAP" id="MF_00376">
    <property type="entry name" value="Dephospho_CoA_kinase"/>
    <property type="match status" value="1"/>
</dbReference>
<keyword evidence="5" id="KW-0808">Transferase</keyword>
<evidence type="ECO:0000313" key="9">
    <source>
        <dbReference type="Proteomes" id="UP001500979"/>
    </source>
</evidence>
<dbReference type="EMBL" id="BAAAUX010000001">
    <property type="protein sequence ID" value="GAA2774300.1"/>
    <property type="molecule type" value="Genomic_DNA"/>
</dbReference>
<gene>
    <name evidence="5 8" type="primary">coaE</name>
    <name evidence="8" type="ORF">GCM10010470_02730</name>
</gene>
<dbReference type="RefSeq" id="WP_344677449.1">
    <property type="nucleotide sequence ID" value="NZ_BAAAUX010000001.1"/>
</dbReference>
<comment type="caution">
    <text evidence="8">The sequence shown here is derived from an EMBL/GenBank/DDBJ whole genome shotgun (WGS) entry which is preliminary data.</text>
</comment>
<dbReference type="Proteomes" id="UP001500979">
    <property type="component" value="Unassembled WGS sequence"/>
</dbReference>
<dbReference type="InterPro" id="IPR007344">
    <property type="entry name" value="GrpB/CoaE"/>
</dbReference>
<organism evidence="8 9">
    <name type="scientific">Saccharopolyspora taberi</name>
    <dbReference type="NCBI Taxonomy" id="60895"/>
    <lineage>
        <taxon>Bacteria</taxon>
        <taxon>Bacillati</taxon>
        <taxon>Actinomycetota</taxon>
        <taxon>Actinomycetes</taxon>
        <taxon>Pseudonocardiales</taxon>
        <taxon>Pseudonocardiaceae</taxon>
        <taxon>Saccharopolyspora</taxon>
    </lineage>
</organism>
<evidence type="ECO:0000256" key="3">
    <source>
        <dbReference type="ARBA" id="ARBA00022741"/>
    </source>
</evidence>
<dbReference type="PANTHER" id="PTHR34822:SF1">
    <property type="entry name" value="GRPB FAMILY PROTEIN"/>
    <property type="match status" value="1"/>
</dbReference>
<feature type="region of interest" description="Disordered" evidence="7">
    <location>
        <begin position="199"/>
        <end position="220"/>
    </location>
</feature>
<comment type="pathway">
    <text evidence="5">Cofactor biosynthesis; coenzyme A biosynthesis; CoA from (R)-pantothenate: step 5/5.</text>
</comment>
<comment type="similarity">
    <text evidence="2">In the C-terminal section; belongs to the UPF0157 (GrpB) family.</text>
</comment>
<dbReference type="Gene3D" id="3.40.50.300">
    <property type="entry name" value="P-loop containing nucleotide triphosphate hydrolases"/>
    <property type="match status" value="1"/>
</dbReference>
<dbReference type="InterPro" id="IPR027417">
    <property type="entry name" value="P-loop_NTPase"/>
</dbReference>
<dbReference type="Pfam" id="PF04229">
    <property type="entry name" value="GrpB"/>
    <property type="match status" value="1"/>
</dbReference>
<evidence type="ECO:0000256" key="2">
    <source>
        <dbReference type="ARBA" id="ARBA00011058"/>
    </source>
</evidence>
<comment type="catalytic activity">
    <reaction evidence="5">
        <text>3'-dephospho-CoA + ATP = ADP + CoA + H(+)</text>
        <dbReference type="Rhea" id="RHEA:18245"/>
        <dbReference type="ChEBI" id="CHEBI:15378"/>
        <dbReference type="ChEBI" id="CHEBI:30616"/>
        <dbReference type="ChEBI" id="CHEBI:57287"/>
        <dbReference type="ChEBI" id="CHEBI:57328"/>
        <dbReference type="ChEBI" id="CHEBI:456216"/>
        <dbReference type="EC" id="2.7.1.24"/>
    </reaction>
</comment>
<dbReference type="InterPro" id="IPR001977">
    <property type="entry name" value="Depp_CoAkinase"/>
</dbReference>
<keyword evidence="5" id="KW-0963">Cytoplasm</keyword>
<keyword evidence="9" id="KW-1185">Reference proteome</keyword>
<dbReference type="Pfam" id="PF01121">
    <property type="entry name" value="CoaE"/>
    <property type="match status" value="1"/>
</dbReference>
<dbReference type="SUPFAM" id="SSF81301">
    <property type="entry name" value="Nucleotidyltransferase"/>
    <property type="match status" value="1"/>
</dbReference>
<evidence type="ECO:0000256" key="7">
    <source>
        <dbReference type="SAM" id="MobiDB-lite"/>
    </source>
</evidence>
<proteinExistence type="inferred from homology"/>
<keyword evidence="3 5" id="KW-0547">Nucleotide-binding</keyword>
<reference evidence="8 9" key="1">
    <citation type="journal article" date="2019" name="Int. J. Syst. Evol. Microbiol.">
        <title>The Global Catalogue of Microorganisms (GCM) 10K type strain sequencing project: providing services to taxonomists for standard genome sequencing and annotation.</title>
        <authorList>
            <consortium name="The Broad Institute Genomics Platform"/>
            <consortium name="The Broad Institute Genome Sequencing Center for Infectious Disease"/>
            <person name="Wu L."/>
            <person name="Ma J."/>
        </authorList>
    </citation>
    <scope>NUCLEOTIDE SEQUENCE [LARGE SCALE GENOMIC DNA]</scope>
    <source>
        <strain evidence="8 9">JCM 9383</strain>
    </source>
</reference>
<comment type="function">
    <text evidence="5">Catalyzes the phosphorylation of the 3'-hydroxyl group of dephosphocoenzyme A to form coenzyme A.</text>
</comment>
<feature type="binding site" evidence="5">
    <location>
        <begin position="11"/>
        <end position="16"/>
    </location>
    <ligand>
        <name>ATP</name>
        <dbReference type="ChEBI" id="CHEBI:30616"/>
    </ligand>
</feature>